<dbReference type="InterPro" id="IPR002818">
    <property type="entry name" value="DJ-1/PfpI"/>
</dbReference>
<organism evidence="5 6">
    <name type="scientific">Croceitalea marina</name>
    <dbReference type="NCBI Taxonomy" id="1775166"/>
    <lineage>
        <taxon>Bacteria</taxon>
        <taxon>Pseudomonadati</taxon>
        <taxon>Bacteroidota</taxon>
        <taxon>Flavobacteriia</taxon>
        <taxon>Flavobacteriales</taxon>
        <taxon>Flavobacteriaceae</taxon>
        <taxon>Croceitalea</taxon>
    </lineage>
</organism>
<gene>
    <name evidence="5" type="ORF">ACFSQJ_10980</name>
</gene>
<dbReference type="Gene3D" id="3.40.50.880">
    <property type="match status" value="1"/>
</dbReference>
<protein>
    <submittedName>
        <fullName evidence="5">Nuclear transport factor 2 family protein</fullName>
    </submittedName>
</protein>
<dbReference type="InterPro" id="IPR029062">
    <property type="entry name" value="Class_I_gatase-like"/>
</dbReference>
<dbReference type="PANTHER" id="PTHR48094">
    <property type="entry name" value="PROTEIN/NUCLEIC ACID DEGLYCASE DJ-1-RELATED"/>
    <property type="match status" value="1"/>
</dbReference>
<accession>A0ABW5MWR4</accession>
<evidence type="ECO:0000256" key="2">
    <source>
        <dbReference type="ARBA" id="ARBA00023239"/>
    </source>
</evidence>
<comment type="caution">
    <text evidence="5">The sequence shown here is derived from an EMBL/GenBank/DDBJ whole genome shotgun (WGS) entry which is preliminary data.</text>
</comment>
<evidence type="ECO:0000313" key="6">
    <source>
        <dbReference type="Proteomes" id="UP001597526"/>
    </source>
</evidence>
<evidence type="ECO:0000313" key="5">
    <source>
        <dbReference type="EMBL" id="MFD2587456.1"/>
    </source>
</evidence>
<keyword evidence="2" id="KW-0456">Lyase</keyword>
<feature type="domain" description="DJ-1/PfpI" evidence="4">
    <location>
        <begin position="171"/>
        <end position="352"/>
    </location>
</feature>
<sequence length="377" mass="41953">MITKKLRYLVFFGYVSCIFSQTEEVAIHNVIDSYVLGTAYNQSEKVLSAFLPGANMFLDHKDKPLFIMKVEEYANRIDGSKAGQFNGRITNILNIDRFGGIATAKLEVLLPEANLRFIDYLLLKKLDDGWKIISKTAGSENTDKNGEKVLLVVSNVSKQGDSELPAGNSFSEVVVAYDEYKKAGYHVDVVSPKGGKIPLAYINPADSLQLQYLYDTDFIYAISHTQKPEEISPDDYVVLQFTGGSAPIFDIPQNIELQDIAMKIYENNGVIAAVCHGTAGIVNLKTKDGQYLIKNKRVNGVPDSHESKQLPHYAQYPFIIETLLKERGGNFYHSKIGTPHMEVDGRLVTGQNSLSSEMVTRKSIEISKKLIASKLIK</sequence>
<dbReference type="RefSeq" id="WP_377766994.1">
    <property type="nucleotide sequence ID" value="NZ_JBHULB010000014.1"/>
</dbReference>
<comment type="similarity">
    <text evidence="3">Belongs to the peptidase C56 family. HSP31-like subfamily.</text>
</comment>
<evidence type="ECO:0000256" key="3">
    <source>
        <dbReference type="ARBA" id="ARBA00038493"/>
    </source>
</evidence>
<dbReference type="Gene3D" id="3.10.450.50">
    <property type="match status" value="1"/>
</dbReference>
<dbReference type="CDD" id="cd03141">
    <property type="entry name" value="GATase1_Hsp31_like"/>
    <property type="match status" value="1"/>
</dbReference>
<dbReference type="PANTHER" id="PTHR48094:SF11">
    <property type="entry name" value="GLUTATHIONE-INDEPENDENT GLYOXALASE HSP31-RELATED"/>
    <property type="match status" value="1"/>
</dbReference>
<name>A0ABW5MWR4_9FLAO</name>
<keyword evidence="6" id="KW-1185">Reference proteome</keyword>
<evidence type="ECO:0000256" key="1">
    <source>
        <dbReference type="ARBA" id="ARBA00023016"/>
    </source>
</evidence>
<dbReference type="SUPFAM" id="SSF52317">
    <property type="entry name" value="Class I glutamine amidotransferase-like"/>
    <property type="match status" value="1"/>
</dbReference>
<dbReference type="EMBL" id="JBHULB010000014">
    <property type="protein sequence ID" value="MFD2587456.1"/>
    <property type="molecule type" value="Genomic_DNA"/>
</dbReference>
<dbReference type="InterPro" id="IPR032710">
    <property type="entry name" value="NTF2-like_dom_sf"/>
</dbReference>
<proteinExistence type="inferred from homology"/>
<dbReference type="SUPFAM" id="SSF54427">
    <property type="entry name" value="NTF2-like"/>
    <property type="match status" value="1"/>
</dbReference>
<dbReference type="InterPro" id="IPR039437">
    <property type="entry name" value="FrzH/put_lumazine-bd"/>
</dbReference>
<dbReference type="Pfam" id="PF01965">
    <property type="entry name" value="DJ-1_PfpI"/>
    <property type="match status" value="1"/>
</dbReference>
<dbReference type="Proteomes" id="UP001597526">
    <property type="component" value="Unassembled WGS sequence"/>
</dbReference>
<keyword evidence="1" id="KW-0346">Stress response</keyword>
<dbReference type="Pfam" id="PF12893">
    <property type="entry name" value="Lumazine_bd_2"/>
    <property type="match status" value="1"/>
</dbReference>
<evidence type="ECO:0000259" key="4">
    <source>
        <dbReference type="Pfam" id="PF01965"/>
    </source>
</evidence>
<reference evidence="6" key="1">
    <citation type="journal article" date="2019" name="Int. J. Syst. Evol. Microbiol.">
        <title>The Global Catalogue of Microorganisms (GCM) 10K type strain sequencing project: providing services to taxonomists for standard genome sequencing and annotation.</title>
        <authorList>
            <consortium name="The Broad Institute Genomics Platform"/>
            <consortium name="The Broad Institute Genome Sequencing Center for Infectious Disease"/>
            <person name="Wu L."/>
            <person name="Ma J."/>
        </authorList>
    </citation>
    <scope>NUCLEOTIDE SEQUENCE [LARGE SCALE GENOMIC DNA]</scope>
    <source>
        <strain evidence="6">KCTC 52368</strain>
    </source>
</reference>
<dbReference type="InterPro" id="IPR050325">
    <property type="entry name" value="Prot/Nucl_acid_deglycase"/>
</dbReference>